<reference evidence="2 3" key="1">
    <citation type="submission" date="2016-04" db="EMBL/GenBank/DDBJ databases">
        <title>A degradative enzymes factory behind the ericoid mycorrhizal symbiosis.</title>
        <authorList>
            <consortium name="DOE Joint Genome Institute"/>
            <person name="Martino E."/>
            <person name="Morin E."/>
            <person name="Grelet G."/>
            <person name="Kuo A."/>
            <person name="Kohler A."/>
            <person name="Daghino S."/>
            <person name="Barry K."/>
            <person name="Choi C."/>
            <person name="Cichocki N."/>
            <person name="Clum A."/>
            <person name="Copeland A."/>
            <person name="Hainaut M."/>
            <person name="Haridas S."/>
            <person name="Labutti K."/>
            <person name="Lindquist E."/>
            <person name="Lipzen A."/>
            <person name="Khouja H.-R."/>
            <person name="Murat C."/>
            <person name="Ohm R."/>
            <person name="Olson A."/>
            <person name="Spatafora J."/>
            <person name="Veneault-Fourrey C."/>
            <person name="Henrissat B."/>
            <person name="Grigoriev I."/>
            <person name="Martin F."/>
            <person name="Perotto S."/>
        </authorList>
    </citation>
    <scope>NUCLEOTIDE SEQUENCE [LARGE SCALE GENOMIC DNA]</scope>
    <source>
        <strain evidence="2 3">E</strain>
    </source>
</reference>
<protein>
    <submittedName>
        <fullName evidence="2">Uncharacterized protein</fullName>
    </submittedName>
</protein>
<dbReference type="InParanoid" id="A0A2J6TG11"/>
<evidence type="ECO:0000256" key="1">
    <source>
        <dbReference type="SAM" id="MobiDB-lite"/>
    </source>
</evidence>
<accession>A0A2J6TG11</accession>
<gene>
    <name evidence="2" type="ORF">K444DRAFT_662131</name>
</gene>
<dbReference type="RefSeq" id="XP_024738865.1">
    <property type="nucleotide sequence ID" value="XM_024886660.1"/>
</dbReference>
<proteinExistence type="predicted"/>
<sequence>MHNRLVSPIGPIVRSHCALCLASATDRRRPSGMGIAVYTAAASNMPPRRPASPTRSRLSQLRWSFVTCDQAHFAGKVLVESCFSQHGNHPHLGNPTADDDVASRDGPSLRRSSLTARVERQVRHSEAARTCELEANHLKRSRLGSQDKG</sequence>
<dbReference type="Proteomes" id="UP000235371">
    <property type="component" value="Unassembled WGS sequence"/>
</dbReference>
<dbReference type="EMBL" id="KZ613785">
    <property type="protein sequence ID" value="PMD61961.1"/>
    <property type="molecule type" value="Genomic_DNA"/>
</dbReference>
<evidence type="ECO:0000313" key="3">
    <source>
        <dbReference type="Proteomes" id="UP000235371"/>
    </source>
</evidence>
<dbReference type="GeneID" id="36594737"/>
<name>A0A2J6TG11_9HELO</name>
<organism evidence="2 3">
    <name type="scientific">Hyaloscypha bicolor E</name>
    <dbReference type="NCBI Taxonomy" id="1095630"/>
    <lineage>
        <taxon>Eukaryota</taxon>
        <taxon>Fungi</taxon>
        <taxon>Dikarya</taxon>
        <taxon>Ascomycota</taxon>
        <taxon>Pezizomycotina</taxon>
        <taxon>Leotiomycetes</taxon>
        <taxon>Helotiales</taxon>
        <taxon>Hyaloscyphaceae</taxon>
        <taxon>Hyaloscypha</taxon>
        <taxon>Hyaloscypha bicolor</taxon>
    </lineage>
</organism>
<keyword evidence="3" id="KW-1185">Reference proteome</keyword>
<feature type="region of interest" description="Disordered" evidence="1">
    <location>
        <begin position="84"/>
        <end position="122"/>
    </location>
</feature>
<evidence type="ECO:0000313" key="2">
    <source>
        <dbReference type="EMBL" id="PMD61961.1"/>
    </source>
</evidence>
<dbReference type="AlphaFoldDB" id="A0A2J6TG11"/>